<dbReference type="PANTHER" id="PTHR40661:SF3">
    <property type="entry name" value="FELS-1 PROPHAGE TRANSCRIPTIONAL REGULATOR"/>
    <property type="match status" value="1"/>
</dbReference>
<dbReference type="AlphaFoldDB" id="A0AAP6JGS2"/>
<proteinExistence type="predicted"/>
<dbReference type="SUPFAM" id="SSF51306">
    <property type="entry name" value="LexA/Signal peptidase"/>
    <property type="match status" value="1"/>
</dbReference>
<protein>
    <submittedName>
        <fullName evidence="5">S24 family peptidase</fullName>
    </submittedName>
</protein>
<evidence type="ECO:0000313" key="6">
    <source>
        <dbReference type="Proteomes" id="UP001302316"/>
    </source>
</evidence>
<organism evidence="5 6">
    <name type="scientific">Natronospira elongata</name>
    <dbReference type="NCBI Taxonomy" id="3110268"/>
    <lineage>
        <taxon>Bacteria</taxon>
        <taxon>Pseudomonadati</taxon>
        <taxon>Pseudomonadota</taxon>
        <taxon>Gammaproteobacteria</taxon>
        <taxon>Natronospirales</taxon>
        <taxon>Natronospiraceae</taxon>
        <taxon>Natronospira</taxon>
    </lineage>
</organism>
<keyword evidence="3" id="KW-0804">Transcription</keyword>
<dbReference type="InterPro" id="IPR001387">
    <property type="entry name" value="Cro/C1-type_HTH"/>
</dbReference>
<dbReference type="Pfam" id="PF00717">
    <property type="entry name" value="Peptidase_S24"/>
    <property type="match status" value="1"/>
</dbReference>
<gene>
    <name evidence="5" type="ORF">VCB98_13090</name>
</gene>
<keyword evidence="2" id="KW-0238">DNA-binding</keyword>
<dbReference type="Proteomes" id="UP001302316">
    <property type="component" value="Unassembled WGS sequence"/>
</dbReference>
<dbReference type="GO" id="GO:0003677">
    <property type="term" value="F:DNA binding"/>
    <property type="evidence" value="ECO:0007669"/>
    <property type="project" value="UniProtKB-KW"/>
</dbReference>
<keyword evidence="1" id="KW-0805">Transcription regulation</keyword>
<dbReference type="RefSeq" id="WP_346053260.1">
    <property type="nucleotide sequence ID" value="NZ_JAYGII010000054.1"/>
</dbReference>
<sequence length="224" mass="25258">MEQELDNREFSGPIFRQRLESVVRRFPSRRQAARVAGVSVDALARYLKGSNQPGFAPVARLARATGISLDWLAGGSDRAPEQEQGIFRVPILNECQPDRDTLAEGVGHCPASLAISRRWLYYALEVEPERLAICSVMDESMSPRLTPGDLLVLERHREHPTCDGLYAISMNGAFLVKRVQLRPGHQLQFHSDHPAYESFELSRRKLAESGLYIHGRVVWLGRKI</sequence>
<dbReference type="InterPro" id="IPR015927">
    <property type="entry name" value="Peptidase_S24_S26A/B/C"/>
</dbReference>
<dbReference type="Pfam" id="PF01381">
    <property type="entry name" value="HTH_3"/>
    <property type="match status" value="1"/>
</dbReference>
<dbReference type="SMART" id="SM00530">
    <property type="entry name" value="HTH_XRE"/>
    <property type="match status" value="1"/>
</dbReference>
<comment type="caution">
    <text evidence="5">The sequence shown here is derived from an EMBL/GenBank/DDBJ whole genome shotgun (WGS) entry which is preliminary data.</text>
</comment>
<feature type="domain" description="HTH cro/C1-type" evidence="4">
    <location>
        <begin position="28"/>
        <end position="72"/>
    </location>
</feature>
<dbReference type="CDD" id="cd06529">
    <property type="entry name" value="S24_LexA-like"/>
    <property type="match status" value="1"/>
</dbReference>
<dbReference type="InterPro" id="IPR010982">
    <property type="entry name" value="Lambda_DNA-bd_dom_sf"/>
</dbReference>
<name>A0AAP6JGS2_9GAMM</name>
<dbReference type="Gene3D" id="2.10.109.10">
    <property type="entry name" value="Umud Fragment, subunit A"/>
    <property type="match status" value="1"/>
</dbReference>
<dbReference type="CDD" id="cd00093">
    <property type="entry name" value="HTH_XRE"/>
    <property type="match status" value="1"/>
</dbReference>
<dbReference type="Gene3D" id="1.10.260.40">
    <property type="entry name" value="lambda repressor-like DNA-binding domains"/>
    <property type="match status" value="1"/>
</dbReference>
<evidence type="ECO:0000256" key="2">
    <source>
        <dbReference type="ARBA" id="ARBA00023125"/>
    </source>
</evidence>
<evidence type="ECO:0000256" key="1">
    <source>
        <dbReference type="ARBA" id="ARBA00023015"/>
    </source>
</evidence>
<dbReference type="EMBL" id="JAYGII010000054">
    <property type="protein sequence ID" value="MEA5446755.1"/>
    <property type="molecule type" value="Genomic_DNA"/>
</dbReference>
<dbReference type="InterPro" id="IPR039418">
    <property type="entry name" value="LexA-like"/>
</dbReference>
<dbReference type="PROSITE" id="PS50943">
    <property type="entry name" value="HTH_CROC1"/>
    <property type="match status" value="1"/>
</dbReference>
<accession>A0AAP6JGS2</accession>
<evidence type="ECO:0000256" key="3">
    <source>
        <dbReference type="ARBA" id="ARBA00023163"/>
    </source>
</evidence>
<evidence type="ECO:0000313" key="5">
    <source>
        <dbReference type="EMBL" id="MEA5446755.1"/>
    </source>
</evidence>
<dbReference type="PANTHER" id="PTHR40661">
    <property type="match status" value="1"/>
</dbReference>
<reference evidence="5 6" key="1">
    <citation type="submission" date="2023-12" db="EMBL/GenBank/DDBJ databases">
        <title>Whole-genome sequencing of halo(alkali)philic microorganisms from hypersaline lakes.</title>
        <authorList>
            <person name="Sorokin D.Y."/>
            <person name="Merkel A.Y."/>
            <person name="Messina E."/>
            <person name="Yakimov M."/>
        </authorList>
    </citation>
    <scope>NUCLEOTIDE SEQUENCE [LARGE SCALE GENOMIC DNA]</scope>
    <source>
        <strain evidence="5 6">AB-CW1</strain>
    </source>
</reference>
<evidence type="ECO:0000259" key="4">
    <source>
        <dbReference type="PROSITE" id="PS50943"/>
    </source>
</evidence>
<dbReference type="SUPFAM" id="SSF47413">
    <property type="entry name" value="lambda repressor-like DNA-binding domains"/>
    <property type="match status" value="1"/>
</dbReference>
<keyword evidence="6" id="KW-1185">Reference proteome</keyword>
<dbReference type="InterPro" id="IPR036286">
    <property type="entry name" value="LexA/Signal_pep-like_sf"/>
</dbReference>